<evidence type="ECO:0000256" key="7">
    <source>
        <dbReference type="ARBA" id="ARBA00047943"/>
    </source>
</evidence>
<evidence type="ECO:0000256" key="9">
    <source>
        <dbReference type="SAM" id="SignalP"/>
    </source>
</evidence>
<feature type="chain" id="PRO_5044205851" description="Arsenite methyltransferase" evidence="9">
    <location>
        <begin position="17"/>
        <end position="562"/>
    </location>
</feature>
<name>A0A0D3IUG9_EMIH1</name>
<dbReference type="EC" id="2.1.1.137" evidence="4"/>
<feature type="domain" description="Phosphotyrosine protein phosphatase I" evidence="10">
    <location>
        <begin position="56"/>
        <end position="184"/>
    </location>
</feature>
<dbReference type="SMART" id="SM00226">
    <property type="entry name" value="LMWPc"/>
    <property type="match status" value="1"/>
</dbReference>
<dbReference type="PaxDb" id="2903-EOD14904"/>
<dbReference type="HOGENOM" id="CLU_485242_0_0_1"/>
<comment type="catalytic activity">
    <reaction evidence="7">
        <text>arsenic triglutathione + 2 [thioredoxin]-dithiol + 2 S-adenosyl-L-methionine + H2O = dimethylarsinous acid + 2 [thioredoxin]-disulfide + 3 glutathione + 2 S-adenosyl-L-homocysteine + 2 H(+)</text>
        <dbReference type="Rhea" id="RHEA:69464"/>
        <dbReference type="Rhea" id="RHEA-COMP:10698"/>
        <dbReference type="Rhea" id="RHEA-COMP:10700"/>
        <dbReference type="ChEBI" id="CHEBI:15377"/>
        <dbReference type="ChEBI" id="CHEBI:15378"/>
        <dbReference type="ChEBI" id="CHEBI:23808"/>
        <dbReference type="ChEBI" id="CHEBI:29950"/>
        <dbReference type="ChEBI" id="CHEBI:50058"/>
        <dbReference type="ChEBI" id="CHEBI:57856"/>
        <dbReference type="ChEBI" id="CHEBI:57925"/>
        <dbReference type="ChEBI" id="CHEBI:59789"/>
        <dbReference type="ChEBI" id="CHEBI:183640"/>
        <dbReference type="EC" id="2.1.1.137"/>
    </reaction>
</comment>
<evidence type="ECO:0000256" key="4">
    <source>
        <dbReference type="ARBA" id="ARBA00034521"/>
    </source>
</evidence>
<dbReference type="CDD" id="cd16345">
    <property type="entry name" value="LMWP_ArsC"/>
    <property type="match status" value="1"/>
</dbReference>
<dbReference type="eggNOG" id="ENOG502QQD6">
    <property type="taxonomic scope" value="Eukaryota"/>
</dbReference>
<comment type="catalytic activity">
    <reaction evidence="6">
        <text>arsenic triglutathione + [thioredoxin]-dithiol + S-adenosyl-L-methionine + 2 H2O = methylarsonous acid + [thioredoxin]-disulfide + 3 glutathione + S-adenosyl-L-homocysteine + H(+)</text>
        <dbReference type="Rhea" id="RHEA:69460"/>
        <dbReference type="Rhea" id="RHEA-COMP:10698"/>
        <dbReference type="Rhea" id="RHEA-COMP:10700"/>
        <dbReference type="ChEBI" id="CHEBI:15377"/>
        <dbReference type="ChEBI" id="CHEBI:15378"/>
        <dbReference type="ChEBI" id="CHEBI:17826"/>
        <dbReference type="ChEBI" id="CHEBI:29950"/>
        <dbReference type="ChEBI" id="CHEBI:50058"/>
        <dbReference type="ChEBI" id="CHEBI:57856"/>
        <dbReference type="ChEBI" id="CHEBI:57925"/>
        <dbReference type="ChEBI" id="CHEBI:59789"/>
        <dbReference type="ChEBI" id="CHEBI:183640"/>
        <dbReference type="EC" id="2.1.1.137"/>
    </reaction>
</comment>
<dbReference type="PANTHER" id="PTHR43675">
    <property type="entry name" value="ARSENITE METHYLTRANSFERASE"/>
    <property type="match status" value="1"/>
</dbReference>
<dbReference type="STRING" id="2903.R1E1T2"/>
<dbReference type="SUPFAM" id="SSF53335">
    <property type="entry name" value="S-adenosyl-L-methionine-dependent methyltransferases"/>
    <property type="match status" value="1"/>
</dbReference>
<dbReference type="InterPro" id="IPR029063">
    <property type="entry name" value="SAM-dependent_MTases_sf"/>
</dbReference>
<evidence type="ECO:0000256" key="5">
    <source>
        <dbReference type="ARBA" id="ARBA00034545"/>
    </source>
</evidence>
<dbReference type="Proteomes" id="UP000013827">
    <property type="component" value="Unassembled WGS sequence"/>
</dbReference>
<dbReference type="RefSeq" id="XP_005767333.1">
    <property type="nucleotide sequence ID" value="XM_005767276.1"/>
</dbReference>
<evidence type="ECO:0000259" key="10">
    <source>
        <dbReference type="SMART" id="SM00226"/>
    </source>
</evidence>
<accession>A0A0D3IUG9</accession>
<dbReference type="GeneID" id="17261037"/>
<organism evidence="11 12">
    <name type="scientific">Emiliania huxleyi (strain CCMP1516)</name>
    <dbReference type="NCBI Taxonomy" id="280463"/>
    <lineage>
        <taxon>Eukaryota</taxon>
        <taxon>Haptista</taxon>
        <taxon>Haptophyta</taxon>
        <taxon>Prymnesiophyceae</taxon>
        <taxon>Isochrysidales</taxon>
        <taxon>Noelaerhabdaceae</taxon>
        <taxon>Emiliania</taxon>
    </lineage>
</organism>
<evidence type="ECO:0000256" key="2">
    <source>
        <dbReference type="ARBA" id="ARBA00022691"/>
    </source>
</evidence>
<dbReference type="KEGG" id="ehx:EMIHUDRAFT_426057"/>
<keyword evidence="2" id="KW-0949">S-adenosyl-L-methionine</keyword>
<sequence length="562" mass="60169">MALFTCLATLLACVSARLAIEGRVERQPIFRRLRGGSEADAQGLRGGAEADAPPPPRVMFVCRANSCRSQMAHGLFNKLTDGSSGASCGFRASELNPHAVAVMAEIGIDISEHTSNAIAEYDPSAFDAIICVCGCAAEVPGEWKVGHFEDWSLDDPPELDPGDRSVYRRVRDELKERIEALAKRLHVAGCGLGLGPLRGGQAAAAGGVRDEVKEYYGKVLQKSADLQTNACCTAVELPQEVKAAIGKVHPEVVSKYFGCGLCVPEALSGLSVLDLGCGSGRDCYVLAQLVGESGSVVGVDMTDEQLSTARQHVAWHADAFGYARPNTDFKQGYIEDLKGIGLGDETFDVVVSNCVVNLSPDKAAVLREAFRVLKAGGEMYFSDVYADRRVPPHLRDDPLLYGECLGGALYWNDFLALAKAAGFADPRLVEDAPITVANPALEEKLRGIRFYSATYRLFKLPGRLEADCEDYGQAVVYKGTLPGRAAAFDLDSHHHIEAGKVFPVCGNTYHMLASTRFRQHFEYVGAHPHEAGKSAHFGIFDGCGKSLPFASASAAGAGGQCC</sequence>
<dbReference type="SUPFAM" id="SSF52788">
    <property type="entry name" value="Phosphotyrosine protein phosphatases I"/>
    <property type="match status" value="1"/>
</dbReference>
<dbReference type="Pfam" id="PF01451">
    <property type="entry name" value="LMWPc"/>
    <property type="match status" value="1"/>
</dbReference>
<evidence type="ECO:0000256" key="8">
    <source>
        <dbReference type="ARBA" id="ARBA00048428"/>
    </source>
</evidence>
<dbReference type="Pfam" id="PF13847">
    <property type="entry name" value="Methyltransf_31"/>
    <property type="match status" value="1"/>
</dbReference>
<proteinExistence type="inferred from homology"/>
<keyword evidence="9" id="KW-0732">Signal</keyword>
<protein>
    <recommendedName>
        <fullName evidence="5">Arsenite methyltransferase</fullName>
        <ecNumber evidence="4">2.1.1.137</ecNumber>
    </recommendedName>
</protein>
<dbReference type="AlphaFoldDB" id="A0A0D3IUG9"/>
<evidence type="ECO:0000256" key="6">
    <source>
        <dbReference type="ARBA" id="ARBA00047941"/>
    </source>
</evidence>
<keyword evidence="12" id="KW-1185">Reference proteome</keyword>
<dbReference type="InterPro" id="IPR026669">
    <property type="entry name" value="Arsenite_MeTrfase-like"/>
</dbReference>
<reference evidence="12" key="1">
    <citation type="journal article" date="2013" name="Nature">
        <title>Pan genome of the phytoplankton Emiliania underpins its global distribution.</title>
        <authorList>
            <person name="Read B.A."/>
            <person name="Kegel J."/>
            <person name="Klute M.J."/>
            <person name="Kuo A."/>
            <person name="Lefebvre S.C."/>
            <person name="Maumus F."/>
            <person name="Mayer C."/>
            <person name="Miller J."/>
            <person name="Monier A."/>
            <person name="Salamov A."/>
            <person name="Young J."/>
            <person name="Aguilar M."/>
            <person name="Claverie J.M."/>
            <person name="Frickenhaus S."/>
            <person name="Gonzalez K."/>
            <person name="Herman E.K."/>
            <person name="Lin Y.C."/>
            <person name="Napier J."/>
            <person name="Ogata H."/>
            <person name="Sarno A.F."/>
            <person name="Shmutz J."/>
            <person name="Schroeder D."/>
            <person name="de Vargas C."/>
            <person name="Verret F."/>
            <person name="von Dassow P."/>
            <person name="Valentin K."/>
            <person name="Van de Peer Y."/>
            <person name="Wheeler G."/>
            <person name="Dacks J.B."/>
            <person name="Delwiche C.F."/>
            <person name="Dyhrman S.T."/>
            <person name="Glockner G."/>
            <person name="John U."/>
            <person name="Richards T."/>
            <person name="Worden A.Z."/>
            <person name="Zhang X."/>
            <person name="Grigoriev I.V."/>
            <person name="Allen A.E."/>
            <person name="Bidle K."/>
            <person name="Borodovsky M."/>
            <person name="Bowler C."/>
            <person name="Brownlee C."/>
            <person name="Cock J.M."/>
            <person name="Elias M."/>
            <person name="Gladyshev V.N."/>
            <person name="Groth M."/>
            <person name="Guda C."/>
            <person name="Hadaegh A."/>
            <person name="Iglesias-Rodriguez M.D."/>
            <person name="Jenkins J."/>
            <person name="Jones B.M."/>
            <person name="Lawson T."/>
            <person name="Leese F."/>
            <person name="Lindquist E."/>
            <person name="Lobanov A."/>
            <person name="Lomsadze A."/>
            <person name="Malik S.B."/>
            <person name="Marsh M.E."/>
            <person name="Mackinder L."/>
            <person name="Mock T."/>
            <person name="Mueller-Roeber B."/>
            <person name="Pagarete A."/>
            <person name="Parker M."/>
            <person name="Probert I."/>
            <person name="Quesneville H."/>
            <person name="Raines C."/>
            <person name="Rensing S.A."/>
            <person name="Riano-Pachon D.M."/>
            <person name="Richier S."/>
            <person name="Rokitta S."/>
            <person name="Shiraiwa Y."/>
            <person name="Soanes D.M."/>
            <person name="van der Giezen M."/>
            <person name="Wahlund T.M."/>
            <person name="Williams B."/>
            <person name="Wilson W."/>
            <person name="Wolfe G."/>
            <person name="Wurch L.L."/>
        </authorList>
    </citation>
    <scope>NUCLEOTIDE SEQUENCE</scope>
</reference>
<dbReference type="EnsemblProtists" id="EOD14904">
    <property type="protein sequence ID" value="EOD14904"/>
    <property type="gene ID" value="EMIHUDRAFT_426057"/>
</dbReference>
<dbReference type="PANTHER" id="PTHR43675:SF8">
    <property type="entry name" value="ARSENITE METHYLTRANSFERASE"/>
    <property type="match status" value="1"/>
</dbReference>
<keyword evidence="1" id="KW-0808">Transferase</keyword>
<reference evidence="11" key="2">
    <citation type="submission" date="2024-10" db="UniProtKB">
        <authorList>
            <consortium name="EnsemblProtists"/>
        </authorList>
    </citation>
    <scope>IDENTIFICATION</scope>
</reference>
<dbReference type="InterPro" id="IPR036196">
    <property type="entry name" value="Ptyr_pPase_sf"/>
</dbReference>
<dbReference type="Gene3D" id="3.40.50.2300">
    <property type="match status" value="1"/>
</dbReference>
<dbReference type="Gene3D" id="3.40.50.150">
    <property type="entry name" value="Vaccinia Virus protein VP39"/>
    <property type="match status" value="1"/>
</dbReference>
<evidence type="ECO:0000313" key="12">
    <source>
        <dbReference type="Proteomes" id="UP000013827"/>
    </source>
</evidence>
<evidence type="ECO:0000313" key="11">
    <source>
        <dbReference type="EnsemblProtists" id="EOD14904"/>
    </source>
</evidence>
<dbReference type="CDD" id="cd02440">
    <property type="entry name" value="AdoMet_MTases"/>
    <property type="match status" value="1"/>
</dbReference>
<comment type="catalytic activity">
    <reaction evidence="8">
        <text>arsenic triglutathione + 3 [thioredoxin]-dithiol + 3 S-adenosyl-L-methionine = trimethylarsine + 3 [thioredoxin]-disulfide + 3 glutathione + 3 S-adenosyl-L-homocysteine + 3 H(+)</text>
        <dbReference type="Rhea" id="RHEA:69432"/>
        <dbReference type="Rhea" id="RHEA-COMP:10698"/>
        <dbReference type="Rhea" id="RHEA-COMP:10700"/>
        <dbReference type="ChEBI" id="CHEBI:15378"/>
        <dbReference type="ChEBI" id="CHEBI:27130"/>
        <dbReference type="ChEBI" id="CHEBI:29950"/>
        <dbReference type="ChEBI" id="CHEBI:50058"/>
        <dbReference type="ChEBI" id="CHEBI:57856"/>
        <dbReference type="ChEBI" id="CHEBI:57925"/>
        <dbReference type="ChEBI" id="CHEBI:59789"/>
        <dbReference type="ChEBI" id="CHEBI:183640"/>
        <dbReference type="EC" id="2.1.1.137"/>
    </reaction>
</comment>
<comment type="similarity">
    <text evidence="3">Belongs to the methyltransferase superfamily. Arsenite methyltransferase family.</text>
</comment>
<dbReference type="InterPro" id="IPR025714">
    <property type="entry name" value="Methyltranfer_dom"/>
</dbReference>
<dbReference type="GO" id="GO:0030791">
    <property type="term" value="F:arsenite methyltransferase activity"/>
    <property type="evidence" value="ECO:0007669"/>
    <property type="project" value="UniProtKB-EC"/>
</dbReference>
<evidence type="ECO:0000256" key="3">
    <source>
        <dbReference type="ARBA" id="ARBA00034487"/>
    </source>
</evidence>
<dbReference type="InterPro" id="IPR023485">
    <property type="entry name" value="Ptyr_pPase"/>
</dbReference>
<feature type="signal peptide" evidence="9">
    <location>
        <begin position="1"/>
        <end position="16"/>
    </location>
</feature>
<dbReference type="Gene3D" id="3.40.5.100">
    <property type="match status" value="1"/>
</dbReference>
<evidence type="ECO:0000256" key="1">
    <source>
        <dbReference type="ARBA" id="ARBA00022679"/>
    </source>
</evidence>